<evidence type="ECO:0000256" key="6">
    <source>
        <dbReference type="ARBA" id="ARBA00022801"/>
    </source>
</evidence>
<dbReference type="NCBIfam" id="NF008955">
    <property type="entry name" value="PRK12297.1"/>
    <property type="match status" value="1"/>
</dbReference>
<feature type="binding site" evidence="9">
    <location>
        <begin position="168"/>
        <end position="175"/>
    </location>
    <ligand>
        <name>GTP</name>
        <dbReference type="ChEBI" id="CHEBI:37565"/>
    </ligand>
</feature>
<evidence type="ECO:0000313" key="14">
    <source>
        <dbReference type="EMBL" id="PTQ57819.1"/>
    </source>
</evidence>
<reference evidence="15" key="1">
    <citation type="journal article" date="2018" name="Sci. Rep.">
        <title>Lignite coal burning seam in the remote Altai Mountains harbors a hydrogen-driven thermophilic microbial community.</title>
        <authorList>
            <person name="Kadnikov V.V."/>
            <person name="Mardanov A.V."/>
            <person name="Ivasenko D.A."/>
            <person name="Antsiferov D.V."/>
            <person name="Beletsky A.V."/>
            <person name="Karnachuk O.V."/>
            <person name="Ravin N.V."/>
        </authorList>
    </citation>
    <scope>NUCLEOTIDE SEQUENCE [LARGE SCALE GENOMIC DNA]</scope>
</reference>
<dbReference type="SUPFAM" id="SSF82051">
    <property type="entry name" value="Obg GTP-binding protein N-terminal domain"/>
    <property type="match status" value="1"/>
</dbReference>
<feature type="binding site" evidence="9">
    <location>
        <position position="195"/>
    </location>
    <ligand>
        <name>Mg(2+)</name>
        <dbReference type="ChEBI" id="CHEBI:18420"/>
    </ligand>
</feature>
<evidence type="ECO:0000256" key="8">
    <source>
        <dbReference type="ARBA" id="ARBA00023134"/>
    </source>
</evidence>
<dbReference type="NCBIfam" id="TIGR03595">
    <property type="entry name" value="Obg_CgtA_exten"/>
    <property type="match status" value="1"/>
</dbReference>
<dbReference type="InterPro" id="IPR036726">
    <property type="entry name" value="GTP1_OBG_dom_sf"/>
</dbReference>
<dbReference type="InterPro" id="IPR031167">
    <property type="entry name" value="G_OBG"/>
</dbReference>
<dbReference type="InterPro" id="IPR036346">
    <property type="entry name" value="GTP-bd_prot_GTP1/OBG_C_sf"/>
</dbReference>
<keyword evidence="5 9" id="KW-0547">Nucleotide-binding</keyword>
<comment type="cofactor">
    <cofactor evidence="1 9">
        <name>Mg(2+)</name>
        <dbReference type="ChEBI" id="CHEBI:18420"/>
    </cofactor>
</comment>
<dbReference type="InterPro" id="IPR006073">
    <property type="entry name" value="GTP-bd"/>
</dbReference>
<evidence type="ECO:0000256" key="4">
    <source>
        <dbReference type="ARBA" id="ARBA00022723"/>
    </source>
</evidence>
<dbReference type="PROSITE" id="PS51881">
    <property type="entry name" value="OCT"/>
    <property type="match status" value="1"/>
</dbReference>
<dbReference type="EC" id="3.6.5.-" evidence="9"/>
<evidence type="ECO:0000256" key="5">
    <source>
        <dbReference type="ARBA" id="ARBA00022741"/>
    </source>
</evidence>
<dbReference type="NCBIfam" id="NF008954">
    <property type="entry name" value="PRK12296.1"/>
    <property type="match status" value="1"/>
</dbReference>
<evidence type="ECO:0000256" key="7">
    <source>
        <dbReference type="ARBA" id="ARBA00022842"/>
    </source>
</evidence>
<keyword evidence="3 9" id="KW-0963">Cytoplasm</keyword>
<dbReference type="SUPFAM" id="SSF102741">
    <property type="entry name" value="Obg GTP-binding protein C-terminal domain"/>
    <property type="match status" value="1"/>
</dbReference>
<dbReference type="PROSITE" id="PS51883">
    <property type="entry name" value="OBG"/>
    <property type="match status" value="1"/>
</dbReference>
<feature type="binding site" evidence="9">
    <location>
        <begin position="193"/>
        <end position="197"/>
    </location>
    <ligand>
        <name>GTP</name>
        <dbReference type="ChEBI" id="CHEBI:37565"/>
    </ligand>
</feature>
<dbReference type="GO" id="GO:0005737">
    <property type="term" value="C:cytoplasm"/>
    <property type="evidence" value="ECO:0007669"/>
    <property type="project" value="UniProtKB-SubCell"/>
</dbReference>
<feature type="binding site" evidence="9">
    <location>
        <begin position="286"/>
        <end position="289"/>
    </location>
    <ligand>
        <name>GTP</name>
        <dbReference type="ChEBI" id="CHEBI:37565"/>
    </ligand>
</feature>
<dbReference type="PRINTS" id="PR00326">
    <property type="entry name" value="GTP1OBG"/>
</dbReference>
<dbReference type="Gene3D" id="2.70.210.12">
    <property type="entry name" value="GTP1/OBG domain"/>
    <property type="match status" value="1"/>
</dbReference>
<dbReference type="Pfam" id="PF01926">
    <property type="entry name" value="MMR_HSR1"/>
    <property type="match status" value="1"/>
</dbReference>
<feature type="binding site" evidence="9">
    <location>
        <begin position="215"/>
        <end position="218"/>
    </location>
    <ligand>
        <name>GTP</name>
        <dbReference type="ChEBI" id="CHEBI:37565"/>
    </ligand>
</feature>
<evidence type="ECO:0000256" key="3">
    <source>
        <dbReference type="ARBA" id="ARBA00022490"/>
    </source>
</evidence>
<dbReference type="GO" id="GO:0003924">
    <property type="term" value="F:GTPase activity"/>
    <property type="evidence" value="ECO:0007669"/>
    <property type="project" value="UniProtKB-UniRule"/>
</dbReference>
<dbReference type="PANTHER" id="PTHR11702">
    <property type="entry name" value="DEVELOPMENTALLY REGULATED GTP-BINDING PROTEIN-RELATED"/>
    <property type="match status" value="1"/>
</dbReference>
<dbReference type="Gene3D" id="3.30.300.350">
    <property type="entry name" value="GTP-binding protein OBG, C-terminal domain"/>
    <property type="match status" value="1"/>
</dbReference>
<feature type="region of interest" description="Disordered" evidence="10">
    <location>
        <begin position="129"/>
        <end position="148"/>
    </location>
</feature>
<evidence type="ECO:0000256" key="2">
    <source>
        <dbReference type="ARBA" id="ARBA00007699"/>
    </source>
</evidence>
<keyword evidence="4 9" id="KW-0479">Metal-binding</keyword>
<dbReference type="InterPro" id="IPR027417">
    <property type="entry name" value="P-loop_NTPase"/>
</dbReference>
<dbReference type="PANTHER" id="PTHR11702:SF31">
    <property type="entry name" value="MITOCHONDRIAL RIBOSOME-ASSOCIATED GTPASE 2"/>
    <property type="match status" value="1"/>
</dbReference>
<organism evidence="14 15">
    <name type="scientific">Candidatus Carbonibacillus altaicus</name>
    <dbReference type="NCBI Taxonomy" id="2163959"/>
    <lineage>
        <taxon>Bacteria</taxon>
        <taxon>Bacillati</taxon>
        <taxon>Bacillota</taxon>
        <taxon>Bacilli</taxon>
        <taxon>Bacillales</taxon>
        <taxon>Candidatus Carbonibacillus</taxon>
    </lineage>
</organism>
<evidence type="ECO:0000256" key="1">
    <source>
        <dbReference type="ARBA" id="ARBA00001946"/>
    </source>
</evidence>
<dbReference type="GO" id="GO:0042254">
    <property type="term" value="P:ribosome biogenesis"/>
    <property type="evidence" value="ECO:0007669"/>
    <property type="project" value="UniProtKB-UniRule"/>
</dbReference>
<dbReference type="HAMAP" id="MF_01454">
    <property type="entry name" value="GTPase_Obg"/>
    <property type="match status" value="1"/>
</dbReference>
<name>A0A2R6Y556_9BACL</name>
<dbReference type="InterPro" id="IPR045086">
    <property type="entry name" value="OBG_GTPase"/>
</dbReference>
<keyword evidence="7 9" id="KW-0460">Magnesium</keyword>
<evidence type="ECO:0000259" key="11">
    <source>
        <dbReference type="PROSITE" id="PS51710"/>
    </source>
</evidence>
<dbReference type="FunFam" id="2.70.210.12:FF:000001">
    <property type="entry name" value="GTPase Obg"/>
    <property type="match status" value="1"/>
</dbReference>
<feature type="domain" description="Obg" evidence="13">
    <location>
        <begin position="3"/>
        <end position="161"/>
    </location>
</feature>
<evidence type="ECO:0000313" key="15">
    <source>
        <dbReference type="Proteomes" id="UP000244338"/>
    </source>
</evidence>
<sequence>MAAMFVDEAKIYVKGGDGGDGAVAFRREKYVPLGGPAGGDGGRGGDVVFVVDEGLRTLVDFRYQKHFKAERGENGRNKNQHGRSAPDLIVRVPPGTRVLDAESGVLLADLVEIGERFIVARGGRGGRGNTRFATAKNPAPHMSEKGEPGEERWVRLELALLADVGLVGYPSVGKSTIISRVSGARPKIADYPFTTLSPNLGVVRLGTEQSFVLADLPGLIEGAHAGAGLGHQFLRHIARTRLIVHVIDMVSTEGRDPLQDFLTINDELRRFEGAHLDRIPQLIAANKMDMPGAWEALESFKRALTALGSYLPPLPPRKVGEETETMRLEEIVFPISALNGEGLKELMQTIYQVLEGMDAIGMLYPAQKIDVVPLHERERDSSDKEDEEERITYTIRREGELYIVESERLFKIMARINFEQEEAAERFAHLLRRIGVEDALRAAGAKEGDEVAIGELVFELSD</sequence>
<dbReference type="InterPro" id="IPR006169">
    <property type="entry name" value="GTP1_OBG_dom"/>
</dbReference>
<dbReference type="InterPro" id="IPR014100">
    <property type="entry name" value="GTP-bd_Obg/CgtA"/>
</dbReference>
<accession>A0A2R6Y556</accession>
<dbReference type="GO" id="GO:0005525">
    <property type="term" value="F:GTP binding"/>
    <property type="evidence" value="ECO:0007669"/>
    <property type="project" value="UniProtKB-UniRule"/>
</dbReference>
<protein>
    <recommendedName>
        <fullName evidence="9">GTPase Obg</fullName>
        <ecNumber evidence="9">3.6.5.-</ecNumber>
    </recommendedName>
    <alternativeName>
        <fullName evidence="9">GTP-binding protein Obg</fullName>
    </alternativeName>
</protein>
<dbReference type="SUPFAM" id="SSF52540">
    <property type="entry name" value="P-loop containing nucleoside triphosphate hydrolases"/>
    <property type="match status" value="1"/>
</dbReference>
<dbReference type="PROSITE" id="PS00905">
    <property type="entry name" value="GTP1_OBG"/>
    <property type="match status" value="1"/>
</dbReference>
<dbReference type="EMBL" id="PEBX01000002">
    <property type="protein sequence ID" value="PTQ57819.1"/>
    <property type="molecule type" value="Genomic_DNA"/>
</dbReference>
<gene>
    <name evidence="9" type="primary">obg</name>
    <name evidence="14" type="ORF">BSOLF_0681</name>
</gene>
<dbReference type="GO" id="GO:0000287">
    <property type="term" value="F:magnesium ion binding"/>
    <property type="evidence" value="ECO:0007669"/>
    <property type="project" value="InterPro"/>
</dbReference>
<feature type="binding site" evidence="9">
    <location>
        <begin position="336"/>
        <end position="338"/>
    </location>
    <ligand>
        <name>GTP</name>
        <dbReference type="ChEBI" id="CHEBI:37565"/>
    </ligand>
</feature>
<dbReference type="Pfam" id="PF01018">
    <property type="entry name" value="GTP1_OBG"/>
    <property type="match status" value="1"/>
</dbReference>
<dbReference type="NCBIfam" id="NF008956">
    <property type="entry name" value="PRK12299.1"/>
    <property type="match status" value="1"/>
</dbReference>
<keyword evidence="8 9" id="KW-0342">GTP-binding</keyword>
<dbReference type="NCBIfam" id="TIGR02729">
    <property type="entry name" value="Obg_CgtA"/>
    <property type="match status" value="1"/>
</dbReference>
<proteinExistence type="inferred from homology"/>
<dbReference type="PROSITE" id="PS51710">
    <property type="entry name" value="G_OBG"/>
    <property type="match status" value="1"/>
</dbReference>
<evidence type="ECO:0000259" key="13">
    <source>
        <dbReference type="PROSITE" id="PS51883"/>
    </source>
</evidence>
<comment type="subcellular location">
    <subcellularLocation>
        <location evidence="9">Cytoplasm</location>
    </subcellularLocation>
</comment>
<dbReference type="Pfam" id="PF09269">
    <property type="entry name" value="DUF1967"/>
    <property type="match status" value="1"/>
</dbReference>
<evidence type="ECO:0000259" key="12">
    <source>
        <dbReference type="PROSITE" id="PS51881"/>
    </source>
</evidence>
<evidence type="ECO:0000256" key="10">
    <source>
        <dbReference type="SAM" id="MobiDB-lite"/>
    </source>
</evidence>
<dbReference type="Proteomes" id="UP000244338">
    <property type="component" value="Unassembled WGS sequence"/>
</dbReference>
<feature type="domain" description="OCT" evidence="12">
    <location>
        <begin position="383"/>
        <end position="462"/>
    </location>
</feature>
<comment type="caution">
    <text evidence="14">The sequence shown here is derived from an EMBL/GenBank/DDBJ whole genome shotgun (WGS) entry which is preliminary data.</text>
</comment>
<feature type="domain" description="OBG-type G" evidence="11">
    <location>
        <begin position="162"/>
        <end position="355"/>
    </location>
</feature>
<evidence type="ECO:0000256" key="9">
    <source>
        <dbReference type="HAMAP-Rule" id="MF_01454"/>
    </source>
</evidence>
<dbReference type="InterPro" id="IPR015349">
    <property type="entry name" value="OCT_dom"/>
</dbReference>
<keyword evidence="6 9" id="KW-0378">Hydrolase</keyword>
<feature type="binding site" evidence="9">
    <location>
        <position position="175"/>
    </location>
    <ligand>
        <name>Mg(2+)</name>
        <dbReference type="ChEBI" id="CHEBI:18420"/>
    </ligand>
</feature>
<dbReference type="Gene3D" id="3.40.50.300">
    <property type="entry name" value="P-loop containing nucleotide triphosphate hydrolases"/>
    <property type="match status" value="1"/>
</dbReference>
<dbReference type="AlphaFoldDB" id="A0A2R6Y556"/>
<comment type="function">
    <text evidence="9">An essential GTPase which binds GTP, GDP and possibly (p)ppGpp with moderate affinity, with high nucleotide exchange rates and a fairly low GTP hydrolysis rate. Plays a role in control of the cell cycle, stress response, ribosome biogenesis and in those bacteria that undergo differentiation, in morphogenesis control.</text>
</comment>
<comment type="subunit">
    <text evidence="9">Monomer.</text>
</comment>
<dbReference type="CDD" id="cd01898">
    <property type="entry name" value="Obg"/>
    <property type="match status" value="1"/>
</dbReference>
<dbReference type="InterPro" id="IPR006074">
    <property type="entry name" value="GTP1-OBG_CS"/>
</dbReference>
<comment type="similarity">
    <text evidence="2 9">Belongs to the TRAFAC class OBG-HflX-like GTPase superfamily. OBG GTPase family.</text>
</comment>